<sequence length="200" mass="22226">RPRHPSHPKESPQTGSSLHDALIKKLTGRVKGAADRESGKSLSDRLAWLEKKHKDDEKAAAQDAGVSLRTWRRWKEGKATPSRRSLKKLDQATRAALIPAGRRRRISLSTRAGRIFDRRPKGGFTITAWITVSSDDRPRTLALGSHLSEGRLDKVVQAYINEGEEGAVRELEDAIREYMGGYQGHLEISNVSNIDFGPIG</sequence>
<dbReference type="AlphaFoldDB" id="A0A3A9ZW83"/>
<reference evidence="1 2" key="1">
    <citation type="journal article" date="2015" name="Antonie Van Leeuwenhoek">
        <title>Streptomyces klenkii sp. nov., isolated from deep marine sediment.</title>
        <authorList>
            <person name="Veyisoglu A."/>
            <person name="Sahin N."/>
        </authorList>
    </citation>
    <scope>NUCLEOTIDE SEQUENCE [LARGE SCALE GENOMIC DNA]</scope>
    <source>
        <strain evidence="1 2">KCTC 29202</strain>
    </source>
</reference>
<dbReference type="EMBL" id="RBAM01000149">
    <property type="protein sequence ID" value="RKN52310.1"/>
    <property type="molecule type" value="Genomic_DNA"/>
</dbReference>
<name>A0A3A9ZW83_9ACTN</name>
<feature type="non-terminal residue" evidence="1">
    <location>
        <position position="1"/>
    </location>
</feature>
<comment type="caution">
    <text evidence="1">The sequence shown here is derived from an EMBL/GenBank/DDBJ whole genome shotgun (WGS) entry which is preliminary data.</text>
</comment>
<gene>
    <name evidence="1" type="ORF">D7231_35335</name>
</gene>
<dbReference type="Proteomes" id="UP000270343">
    <property type="component" value="Unassembled WGS sequence"/>
</dbReference>
<accession>A0A3A9ZW83</accession>
<keyword evidence="2" id="KW-1185">Reference proteome</keyword>
<organism evidence="1 2">
    <name type="scientific">Streptomyces klenkii</name>
    <dbReference type="NCBI Taxonomy" id="1420899"/>
    <lineage>
        <taxon>Bacteria</taxon>
        <taxon>Bacillati</taxon>
        <taxon>Actinomycetota</taxon>
        <taxon>Actinomycetes</taxon>
        <taxon>Kitasatosporales</taxon>
        <taxon>Streptomycetaceae</taxon>
        <taxon>Streptomyces</taxon>
    </lineage>
</organism>
<proteinExistence type="predicted"/>
<evidence type="ECO:0000313" key="2">
    <source>
        <dbReference type="Proteomes" id="UP000270343"/>
    </source>
</evidence>
<protein>
    <submittedName>
        <fullName evidence="1">Uncharacterized protein</fullName>
    </submittedName>
</protein>
<evidence type="ECO:0000313" key="1">
    <source>
        <dbReference type="EMBL" id="RKN52310.1"/>
    </source>
</evidence>